<organism evidence="5 6">
    <name type="scientific">Mycolicibacterium arenosum</name>
    <dbReference type="NCBI Taxonomy" id="2952157"/>
    <lineage>
        <taxon>Bacteria</taxon>
        <taxon>Bacillati</taxon>
        <taxon>Actinomycetota</taxon>
        <taxon>Actinomycetes</taxon>
        <taxon>Mycobacteriales</taxon>
        <taxon>Mycobacteriaceae</taxon>
        <taxon>Mycolicibacterium</taxon>
    </lineage>
</organism>
<keyword evidence="3" id="KW-0804">Transcription</keyword>
<sequence>MTVAHLSHCVRRLVAERERLAQQYAAQNGLSSTDFRALIHISESELDRAPLAAGGLRSLLNMSAGAATYVVDRLVGTGYVRRDADPTDRRKVVLRHTALGDRTTGEFFSAIERRNRSALSDVPVDDLATPNA</sequence>
<accession>A0ABT1M1D3</accession>
<keyword evidence="1" id="KW-0805">Transcription regulation</keyword>
<evidence type="ECO:0000313" key="6">
    <source>
        <dbReference type="Proteomes" id="UP001651690"/>
    </source>
</evidence>
<evidence type="ECO:0000313" key="5">
    <source>
        <dbReference type="EMBL" id="MCP9272953.1"/>
    </source>
</evidence>
<gene>
    <name evidence="5" type="ORF">NM203_12235</name>
</gene>
<dbReference type="InterPro" id="IPR000835">
    <property type="entry name" value="HTH_MarR-typ"/>
</dbReference>
<dbReference type="InterPro" id="IPR023187">
    <property type="entry name" value="Tscrpt_reg_MarR-type_CS"/>
</dbReference>
<dbReference type="SUPFAM" id="SSF46785">
    <property type="entry name" value="Winged helix' DNA-binding domain"/>
    <property type="match status" value="1"/>
</dbReference>
<dbReference type="InterPro" id="IPR036388">
    <property type="entry name" value="WH-like_DNA-bd_sf"/>
</dbReference>
<dbReference type="PANTHER" id="PTHR33164">
    <property type="entry name" value="TRANSCRIPTIONAL REGULATOR, MARR FAMILY"/>
    <property type="match status" value="1"/>
</dbReference>
<protein>
    <submittedName>
        <fullName evidence="5">MarR family transcriptional regulator</fullName>
    </submittedName>
</protein>
<dbReference type="SMART" id="SM00347">
    <property type="entry name" value="HTH_MARR"/>
    <property type="match status" value="1"/>
</dbReference>
<dbReference type="Pfam" id="PF12802">
    <property type="entry name" value="MarR_2"/>
    <property type="match status" value="1"/>
</dbReference>
<name>A0ABT1M1D3_9MYCO</name>
<evidence type="ECO:0000256" key="2">
    <source>
        <dbReference type="ARBA" id="ARBA00023125"/>
    </source>
</evidence>
<dbReference type="Proteomes" id="UP001651690">
    <property type="component" value="Unassembled WGS sequence"/>
</dbReference>
<proteinExistence type="predicted"/>
<dbReference type="PROSITE" id="PS50995">
    <property type="entry name" value="HTH_MARR_2"/>
    <property type="match status" value="1"/>
</dbReference>
<keyword evidence="6" id="KW-1185">Reference proteome</keyword>
<dbReference type="Gene3D" id="1.10.10.10">
    <property type="entry name" value="Winged helix-like DNA-binding domain superfamily/Winged helix DNA-binding domain"/>
    <property type="match status" value="1"/>
</dbReference>
<dbReference type="RefSeq" id="WP_255060199.1">
    <property type="nucleotide sequence ID" value="NZ_JANDBD010000004.1"/>
</dbReference>
<evidence type="ECO:0000259" key="4">
    <source>
        <dbReference type="PROSITE" id="PS50995"/>
    </source>
</evidence>
<feature type="domain" description="HTH marR-type" evidence="4">
    <location>
        <begin position="3"/>
        <end position="132"/>
    </location>
</feature>
<keyword evidence="2" id="KW-0238">DNA-binding</keyword>
<dbReference type="PROSITE" id="PS01117">
    <property type="entry name" value="HTH_MARR_1"/>
    <property type="match status" value="1"/>
</dbReference>
<dbReference type="PANTHER" id="PTHR33164:SF106">
    <property type="entry name" value="TRANSCRIPTIONAL REGULATORY PROTEIN"/>
    <property type="match status" value="1"/>
</dbReference>
<dbReference type="InterPro" id="IPR039422">
    <property type="entry name" value="MarR/SlyA-like"/>
</dbReference>
<evidence type="ECO:0000256" key="1">
    <source>
        <dbReference type="ARBA" id="ARBA00023015"/>
    </source>
</evidence>
<dbReference type="EMBL" id="JANDBD010000004">
    <property type="protein sequence ID" value="MCP9272953.1"/>
    <property type="molecule type" value="Genomic_DNA"/>
</dbReference>
<comment type="caution">
    <text evidence="5">The sequence shown here is derived from an EMBL/GenBank/DDBJ whole genome shotgun (WGS) entry which is preliminary data.</text>
</comment>
<dbReference type="InterPro" id="IPR036390">
    <property type="entry name" value="WH_DNA-bd_sf"/>
</dbReference>
<reference evidence="5 6" key="1">
    <citation type="submission" date="2022-06" db="EMBL/GenBank/DDBJ databases">
        <title>Mycolicibacterium sp. CAU 1645 isolated from seawater.</title>
        <authorList>
            <person name="Kim W."/>
        </authorList>
    </citation>
    <scope>NUCLEOTIDE SEQUENCE [LARGE SCALE GENOMIC DNA]</scope>
    <source>
        <strain evidence="5 6">CAU 1645</strain>
    </source>
</reference>
<evidence type="ECO:0000256" key="3">
    <source>
        <dbReference type="ARBA" id="ARBA00023163"/>
    </source>
</evidence>